<sequence length="157" mass="16844">MTPKQQRQMEDILLGSSAAQPKGDTVNPLHNQPQSKSERRSVEKKRQRAEEKRRREEAATLKEVERTPVQELGGNSASISESKEDGIDSRMVVEDIEEKAVEEEAIPPAPMASPGGTFLMSPMHITPPTGLPSLAQMQKKANPLPPIGGGGGGGGGR</sequence>
<feature type="compositionally biased region" description="Basic and acidic residues" evidence="1">
    <location>
        <begin position="81"/>
        <end position="93"/>
    </location>
</feature>
<comment type="caution">
    <text evidence="2">The sequence shown here is derived from an EMBL/GenBank/DDBJ whole genome shotgun (WGS) entry which is preliminary data.</text>
</comment>
<keyword evidence="3" id="KW-1185">Reference proteome</keyword>
<name>A0A9W7BBV0_9STRA</name>
<gene>
    <name evidence="2" type="ORF">TrST_g12268</name>
</gene>
<protein>
    <submittedName>
        <fullName evidence="2">Uncharacterized protein</fullName>
    </submittedName>
</protein>
<evidence type="ECO:0000256" key="1">
    <source>
        <dbReference type="SAM" id="MobiDB-lite"/>
    </source>
</evidence>
<dbReference type="AlphaFoldDB" id="A0A9W7BBV0"/>
<evidence type="ECO:0000313" key="2">
    <source>
        <dbReference type="EMBL" id="GMH87974.1"/>
    </source>
</evidence>
<feature type="compositionally biased region" description="Acidic residues" evidence="1">
    <location>
        <begin position="94"/>
        <end position="105"/>
    </location>
</feature>
<feature type="region of interest" description="Disordered" evidence="1">
    <location>
        <begin position="1"/>
        <end position="134"/>
    </location>
</feature>
<dbReference type="Proteomes" id="UP001165085">
    <property type="component" value="Unassembled WGS sequence"/>
</dbReference>
<organism evidence="2 3">
    <name type="scientific">Triparma strigata</name>
    <dbReference type="NCBI Taxonomy" id="1606541"/>
    <lineage>
        <taxon>Eukaryota</taxon>
        <taxon>Sar</taxon>
        <taxon>Stramenopiles</taxon>
        <taxon>Ochrophyta</taxon>
        <taxon>Bolidophyceae</taxon>
        <taxon>Parmales</taxon>
        <taxon>Triparmaceae</taxon>
        <taxon>Triparma</taxon>
    </lineage>
</organism>
<proteinExistence type="predicted"/>
<dbReference type="EMBL" id="BRXY01000336">
    <property type="protein sequence ID" value="GMH87974.1"/>
    <property type="molecule type" value="Genomic_DNA"/>
</dbReference>
<evidence type="ECO:0000313" key="3">
    <source>
        <dbReference type="Proteomes" id="UP001165085"/>
    </source>
</evidence>
<feature type="compositionally biased region" description="Basic and acidic residues" evidence="1">
    <location>
        <begin position="48"/>
        <end position="68"/>
    </location>
</feature>
<accession>A0A9W7BBV0</accession>
<reference evidence="3" key="1">
    <citation type="journal article" date="2023" name="Commun. Biol.">
        <title>Genome analysis of Parmales, the sister group of diatoms, reveals the evolutionary specialization of diatoms from phago-mixotrophs to photoautotrophs.</title>
        <authorList>
            <person name="Ban H."/>
            <person name="Sato S."/>
            <person name="Yoshikawa S."/>
            <person name="Yamada K."/>
            <person name="Nakamura Y."/>
            <person name="Ichinomiya M."/>
            <person name="Sato N."/>
            <person name="Blanc-Mathieu R."/>
            <person name="Endo H."/>
            <person name="Kuwata A."/>
            <person name="Ogata H."/>
        </authorList>
    </citation>
    <scope>NUCLEOTIDE SEQUENCE [LARGE SCALE GENOMIC DNA]</scope>
    <source>
        <strain evidence="3">NIES 3701</strain>
    </source>
</reference>